<proteinExistence type="predicted"/>
<feature type="transmembrane region" description="Helical" evidence="1">
    <location>
        <begin position="37"/>
        <end position="57"/>
    </location>
</feature>
<keyword evidence="1" id="KW-1133">Transmembrane helix</keyword>
<evidence type="ECO:0000313" key="3">
    <source>
        <dbReference type="Proteomes" id="UP000199406"/>
    </source>
</evidence>
<sequence length="65" mass="6898">MMQLISTLTVLGAVLRDRLRAARDEPERGSLSVEQVIITVALIGIAVALVVVIANAVTSRSAQIQ</sequence>
<keyword evidence="1" id="KW-0812">Transmembrane</keyword>
<keyword evidence="1" id="KW-0472">Membrane</keyword>
<dbReference type="STRING" id="1550231.SAMN05660662_0114"/>
<dbReference type="EMBL" id="FNBT01000010">
    <property type="protein sequence ID" value="SDG04305.1"/>
    <property type="molecule type" value="Genomic_DNA"/>
</dbReference>
<accession>A0A1G7R0M9</accession>
<dbReference type="AlphaFoldDB" id="A0A1G7R0M9"/>
<dbReference type="Proteomes" id="UP000199406">
    <property type="component" value="Unassembled WGS sequence"/>
</dbReference>
<keyword evidence="3" id="KW-1185">Reference proteome</keyword>
<evidence type="ECO:0000256" key="1">
    <source>
        <dbReference type="SAM" id="Phobius"/>
    </source>
</evidence>
<protein>
    <submittedName>
        <fullName evidence="2">Uncharacterized protein</fullName>
    </submittedName>
</protein>
<name>A0A1G7R0M9_9ACTN</name>
<dbReference type="RefSeq" id="WP_091771031.1">
    <property type="nucleotide sequence ID" value="NZ_FNBT01000010.1"/>
</dbReference>
<evidence type="ECO:0000313" key="2">
    <source>
        <dbReference type="EMBL" id="SDG04305.1"/>
    </source>
</evidence>
<organism evidence="2 3">
    <name type="scientific">Blastococcus aurantiacus</name>
    <dbReference type="NCBI Taxonomy" id="1550231"/>
    <lineage>
        <taxon>Bacteria</taxon>
        <taxon>Bacillati</taxon>
        <taxon>Actinomycetota</taxon>
        <taxon>Actinomycetes</taxon>
        <taxon>Geodermatophilales</taxon>
        <taxon>Geodermatophilaceae</taxon>
        <taxon>Blastococcus</taxon>
    </lineage>
</organism>
<reference evidence="3" key="1">
    <citation type="submission" date="2016-10" db="EMBL/GenBank/DDBJ databases">
        <authorList>
            <person name="Varghese N."/>
            <person name="Submissions S."/>
        </authorList>
    </citation>
    <scope>NUCLEOTIDE SEQUENCE [LARGE SCALE GENOMIC DNA]</scope>
    <source>
        <strain evidence="3">DSM 44268</strain>
    </source>
</reference>
<gene>
    <name evidence="2" type="ORF">SAMN05660662_0114</name>
</gene>